<feature type="transmembrane region" description="Helical" evidence="12">
    <location>
        <begin position="258"/>
        <end position="281"/>
    </location>
</feature>
<evidence type="ECO:0000256" key="6">
    <source>
        <dbReference type="ARBA" id="ARBA00022692"/>
    </source>
</evidence>
<evidence type="ECO:0000256" key="3">
    <source>
        <dbReference type="ARBA" id="ARBA00007063"/>
    </source>
</evidence>
<feature type="transmembrane region" description="Helical" evidence="12">
    <location>
        <begin position="64"/>
        <end position="84"/>
    </location>
</feature>
<name>A0AAE0VPW0_9BIVA</name>
<keyword evidence="8 12" id="KW-1133">Transmembrane helix</keyword>
<keyword evidence="7 12" id="KW-0256">Endoplasmic reticulum</keyword>
<evidence type="ECO:0000256" key="1">
    <source>
        <dbReference type="ARBA" id="ARBA00004477"/>
    </source>
</evidence>
<reference evidence="13" key="2">
    <citation type="journal article" date="2021" name="Genome Biol. Evol.">
        <title>Developing a high-quality reference genome for a parasitic bivalve with doubly uniparental inheritance (Bivalvia: Unionida).</title>
        <authorList>
            <person name="Smith C.H."/>
        </authorList>
    </citation>
    <scope>NUCLEOTIDE SEQUENCE</scope>
    <source>
        <strain evidence="13">CHS0354</strain>
        <tissue evidence="13">Mantle</tissue>
    </source>
</reference>
<dbReference type="Pfam" id="PF03901">
    <property type="entry name" value="Glyco_transf_22"/>
    <property type="match status" value="1"/>
</dbReference>
<proteinExistence type="inferred from homology"/>
<dbReference type="PANTHER" id="PTHR22760:SF1">
    <property type="entry name" value="DOL-P-MAN:MAN(7)GLCNAC(2)-PP-DOL ALPHA-1,6-MANNOSYLTRANSFERASE"/>
    <property type="match status" value="1"/>
</dbReference>
<evidence type="ECO:0000256" key="9">
    <source>
        <dbReference type="ARBA" id="ARBA00023136"/>
    </source>
</evidence>
<comment type="caution">
    <text evidence="13">The sequence shown here is derived from an EMBL/GenBank/DDBJ whole genome shotgun (WGS) entry which is preliminary data.</text>
</comment>
<feature type="transmembrane region" description="Helical" evidence="12">
    <location>
        <begin position="144"/>
        <end position="161"/>
    </location>
</feature>
<keyword evidence="4 12" id="KW-0328">Glycosyltransferase</keyword>
<dbReference type="PANTHER" id="PTHR22760">
    <property type="entry name" value="GLYCOSYLTRANSFERASE"/>
    <property type="match status" value="1"/>
</dbReference>
<feature type="transmembrane region" description="Helical" evidence="12">
    <location>
        <begin position="205"/>
        <end position="225"/>
    </location>
</feature>
<evidence type="ECO:0000256" key="2">
    <source>
        <dbReference type="ARBA" id="ARBA00004922"/>
    </source>
</evidence>
<evidence type="ECO:0000256" key="11">
    <source>
        <dbReference type="ARBA" id="ARBA00048899"/>
    </source>
</evidence>
<gene>
    <name evidence="13" type="ORF">CHS0354_038364</name>
</gene>
<keyword evidence="9 12" id="KW-0472">Membrane</keyword>
<reference evidence="13" key="1">
    <citation type="journal article" date="2021" name="Genome Biol. Evol.">
        <title>A High-Quality Reference Genome for a Parasitic Bivalve with Doubly Uniparental Inheritance (Bivalvia: Unionida).</title>
        <authorList>
            <person name="Smith C.H."/>
        </authorList>
    </citation>
    <scope>NUCLEOTIDE SEQUENCE</scope>
    <source>
        <strain evidence="13">CHS0354</strain>
    </source>
</reference>
<comment type="subcellular location">
    <subcellularLocation>
        <location evidence="1 12">Endoplasmic reticulum membrane</location>
        <topology evidence="1 12">Multi-pass membrane protein</topology>
    </subcellularLocation>
</comment>
<feature type="transmembrane region" description="Helical" evidence="12">
    <location>
        <begin position="90"/>
        <end position="110"/>
    </location>
</feature>
<dbReference type="InterPro" id="IPR005599">
    <property type="entry name" value="GPI_mannosylTrfase"/>
</dbReference>
<accession>A0AAE0VPW0</accession>
<dbReference type="AlphaFoldDB" id="A0AAE0VPW0"/>
<feature type="transmembrane region" description="Helical" evidence="12">
    <location>
        <begin position="6"/>
        <end position="26"/>
    </location>
</feature>
<evidence type="ECO:0000256" key="10">
    <source>
        <dbReference type="ARBA" id="ARBA00044721"/>
    </source>
</evidence>
<evidence type="ECO:0000256" key="8">
    <source>
        <dbReference type="ARBA" id="ARBA00022989"/>
    </source>
</evidence>
<dbReference type="GO" id="GO:0006487">
    <property type="term" value="P:protein N-linked glycosylation"/>
    <property type="evidence" value="ECO:0007669"/>
    <property type="project" value="TreeGrafter"/>
</dbReference>
<dbReference type="Proteomes" id="UP001195483">
    <property type="component" value="Unassembled WGS sequence"/>
</dbReference>
<comment type="function">
    <text evidence="10">Mannosyltransferase that operates in the biosynthetic pathway of dolichol-linked oligosaccharides, the glycan precursors employed in protein asparagine (N)-glycosylation. The assembly of dolichol-linked oligosaccharides begins on the cytosolic side of the endoplasmic reticulum membrane and finishes in its lumen. The sequential addition of sugars to dolichol pyrophosphate produces dolichol-linked oligosaccharides containing fourteen sugars, including two GlcNAcs, nine mannoses and three glucoses. Once assembled, the oligosaccharide is transferred from the lipid to nascent proteins by oligosaccharyltransferases. In the lumen of the endoplasmic reticulum, adds the eighth mannose residue in an alpha-1,6 linkage onto Man(7)GlcNAc(2)-PP-dolichol to produce Man(8)GlcNAc(2)-PP-dolichol.</text>
</comment>
<feature type="transmembrane region" description="Helical" evidence="12">
    <location>
        <begin position="168"/>
        <end position="193"/>
    </location>
</feature>
<dbReference type="GO" id="GO:0052917">
    <property type="term" value="F:dol-P-Man:Man(7)GlcNAc(2)-PP-Dol alpha-1,6-mannosyltransferase activity"/>
    <property type="evidence" value="ECO:0007669"/>
    <property type="project" value="UniProtKB-EC"/>
</dbReference>
<organism evidence="13 14">
    <name type="scientific">Potamilus streckersoni</name>
    <dbReference type="NCBI Taxonomy" id="2493646"/>
    <lineage>
        <taxon>Eukaryota</taxon>
        <taxon>Metazoa</taxon>
        <taxon>Spiralia</taxon>
        <taxon>Lophotrochozoa</taxon>
        <taxon>Mollusca</taxon>
        <taxon>Bivalvia</taxon>
        <taxon>Autobranchia</taxon>
        <taxon>Heteroconchia</taxon>
        <taxon>Palaeoheterodonta</taxon>
        <taxon>Unionida</taxon>
        <taxon>Unionoidea</taxon>
        <taxon>Unionidae</taxon>
        <taxon>Ambleminae</taxon>
        <taxon>Lampsilini</taxon>
        <taxon>Potamilus</taxon>
    </lineage>
</organism>
<dbReference type="EC" id="2.4.1.-" evidence="12"/>
<dbReference type="GO" id="GO:0005789">
    <property type="term" value="C:endoplasmic reticulum membrane"/>
    <property type="evidence" value="ECO:0007669"/>
    <property type="project" value="UniProtKB-SubCell"/>
</dbReference>
<comment type="similarity">
    <text evidence="3 12">Belongs to the glycosyltransferase 22 family.</text>
</comment>
<evidence type="ECO:0000256" key="5">
    <source>
        <dbReference type="ARBA" id="ARBA00022679"/>
    </source>
</evidence>
<evidence type="ECO:0000313" key="14">
    <source>
        <dbReference type="Proteomes" id="UP001195483"/>
    </source>
</evidence>
<keyword evidence="14" id="KW-1185">Reference proteome</keyword>
<comment type="pathway">
    <text evidence="2">Protein modification; protein glycosylation.</text>
</comment>
<evidence type="ECO:0000256" key="4">
    <source>
        <dbReference type="ARBA" id="ARBA00022676"/>
    </source>
</evidence>
<protein>
    <recommendedName>
        <fullName evidence="12">Mannosyltransferase</fullName>
        <ecNumber evidence="12">2.4.1.-</ecNumber>
    </recommendedName>
</protein>
<keyword evidence="6 12" id="KW-0812">Transmembrane</keyword>
<evidence type="ECO:0000256" key="12">
    <source>
        <dbReference type="RuleBase" id="RU363075"/>
    </source>
</evidence>
<reference evidence="13" key="3">
    <citation type="submission" date="2023-05" db="EMBL/GenBank/DDBJ databases">
        <authorList>
            <person name="Smith C.H."/>
        </authorList>
    </citation>
    <scope>NUCLEOTIDE SEQUENCE</scope>
    <source>
        <strain evidence="13">CHS0354</strain>
        <tissue evidence="13">Mantle</tissue>
    </source>
</reference>
<keyword evidence="5" id="KW-0808">Transferase</keyword>
<evidence type="ECO:0000313" key="13">
    <source>
        <dbReference type="EMBL" id="KAK3585839.1"/>
    </source>
</evidence>
<dbReference type="EMBL" id="JAEAOA010002240">
    <property type="protein sequence ID" value="KAK3585839.1"/>
    <property type="molecule type" value="Genomic_DNA"/>
</dbReference>
<sequence length="406" mass="46743">MGHYWYMYGEILVVVAMVTHLLLCPYTKVEESFNTQAIHDLLYHRMDVAKYDHLEFPGVVPRSFLGPIVIALISAPWAWLLHLLGGHKFIVQYLVRFVLGSFVLAGLLSFTKAVGEKFGQNVKLTFLVICASQFHFIFYMTRPLPNIFALPLVLMALSCWLRQQHIGFVWYAGASIIIFRSELGLYFGVILLVELWTQRLHLFTFLKIVIPAGIFLIVNAVTYICKYRSEVFYKFHLTLIICDLHTRWLNRQKAKVKWLLAVIAAAHILGNVLVTCTFLYISHHNYPGGEAIARLHRLESQNTDVHVHIDVATAQSGVTRFTQLNDNWVYNKTEDLPVAGIDMLSYTHLLCGPIKEQIPTIYYSDTHDVQAVILGFDKIYIDKYKFPFLHIARSPKIWLLKQKNTE</sequence>
<comment type="catalytic activity">
    <reaction evidence="11">
        <text>an alpha-D-Man-(1-&gt;2)-alpha-D-Man-(1-&gt;2)-alpha-D-Man-(1-&gt;3)-[alpha-D-Man-(1-&gt;2)-alpha-D-Man-(1-&gt;3)-alpha-D-Man-(1-&gt;6)]-beta-D-Man-(1-&gt;4)-beta-D-GlcNAc-(1-&gt;4)-alpha-D-GlcNAc-diphospho-di-trans,poly-cis-dolichol + a di-trans,poly-cis-dolichyl beta-D-mannosyl phosphate = an alpha-D-Man-(1-&gt;2)-alpha-D-Man-(1-&gt;2)-alpha-D-Man-(1-&gt;3)-[alpha-D-Man-(1-&gt;2)-alpha-D-Man-(1-&gt;3)-[alpha-D-Man-(1-&gt;6)]-alpha-D-Man-(1-&gt;6)]-beta-D-Man-(1-&gt;4)-beta-D-GlcNAc-(1-&gt;4)-alpha-D-GlcNAc-diphospho-di-trans,poly-cis-dolichol + a di-trans,poly-cis-dolichyl phosphate + H(+)</text>
        <dbReference type="Rhea" id="RHEA:29535"/>
        <dbReference type="Rhea" id="RHEA-COMP:19498"/>
        <dbReference type="Rhea" id="RHEA-COMP:19501"/>
        <dbReference type="Rhea" id="RHEA-COMP:19518"/>
        <dbReference type="Rhea" id="RHEA-COMP:19519"/>
        <dbReference type="ChEBI" id="CHEBI:15378"/>
        <dbReference type="ChEBI" id="CHEBI:57683"/>
        <dbReference type="ChEBI" id="CHEBI:58211"/>
        <dbReference type="ChEBI" id="CHEBI:132517"/>
        <dbReference type="ChEBI" id="CHEBI:132519"/>
        <dbReference type="EC" id="2.4.1.260"/>
    </reaction>
    <physiologicalReaction direction="left-to-right" evidence="11">
        <dbReference type="Rhea" id="RHEA:29536"/>
    </physiologicalReaction>
</comment>
<evidence type="ECO:0000256" key="7">
    <source>
        <dbReference type="ARBA" id="ARBA00022824"/>
    </source>
</evidence>